<dbReference type="InterPro" id="IPR039422">
    <property type="entry name" value="MarR/SlyA-like"/>
</dbReference>
<dbReference type="GO" id="GO:0006950">
    <property type="term" value="P:response to stress"/>
    <property type="evidence" value="ECO:0007669"/>
    <property type="project" value="TreeGrafter"/>
</dbReference>
<dbReference type="PROSITE" id="PS50995">
    <property type="entry name" value="HTH_MARR_2"/>
    <property type="match status" value="1"/>
</dbReference>
<dbReference type="PANTHER" id="PTHR33164">
    <property type="entry name" value="TRANSCRIPTIONAL REGULATOR, MARR FAMILY"/>
    <property type="match status" value="1"/>
</dbReference>
<evidence type="ECO:0000256" key="1">
    <source>
        <dbReference type="ARBA" id="ARBA00023015"/>
    </source>
</evidence>
<dbReference type="InterPro" id="IPR036390">
    <property type="entry name" value="WH_DNA-bd_sf"/>
</dbReference>
<reference evidence="5 6" key="1">
    <citation type="submission" date="2018-01" db="EMBL/GenBank/DDBJ databases">
        <authorList>
            <person name="Gaut B.S."/>
            <person name="Morton B.R."/>
            <person name="Clegg M.T."/>
            <person name="Duvall M.R."/>
        </authorList>
    </citation>
    <scope>NUCLEOTIDE SEQUENCE [LARGE SCALE GENOMIC DNA]</scope>
    <source>
        <strain evidence="5">Cupriavidus taiwanensis cmp 52</strain>
    </source>
</reference>
<evidence type="ECO:0000256" key="3">
    <source>
        <dbReference type="ARBA" id="ARBA00023163"/>
    </source>
</evidence>
<dbReference type="Gene3D" id="1.10.10.10">
    <property type="entry name" value="Winged helix-like DNA-binding domain superfamily/Winged helix DNA-binding domain"/>
    <property type="match status" value="1"/>
</dbReference>
<dbReference type="AlphaFoldDB" id="A0A375JDQ6"/>
<evidence type="ECO:0000256" key="2">
    <source>
        <dbReference type="ARBA" id="ARBA00023125"/>
    </source>
</evidence>
<proteinExistence type="predicted"/>
<dbReference type="InterPro" id="IPR000835">
    <property type="entry name" value="HTH_MarR-typ"/>
</dbReference>
<organism evidence="5 6">
    <name type="scientific">Cupriavidus taiwanensis</name>
    <dbReference type="NCBI Taxonomy" id="164546"/>
    <lineage>
        <taxon>Bacteria</taxon>
        <taxon>Pseudomonadati</taxon>
        <taxon>Pseudomonadota</taxon>
        <taxon>Betaproteobacteria</taxon>
        <taxon>Burkholderiales</taxon>
        <taxon>Burkholderiaceae</taxon>
        <taxon>Cupriavidus</taxon>
    </lineage>
</organism>
<sequence length="222" mass="24455">MGGAATRAGSAARTVEALSCALLRAPWIRCRADTFHFSLTTMATRKPDAPVTITPPDEADEERLAHLVKDAARAYIRALQLRLAEHSVSYGHWTILRILWRHDGLSQRELSERAGVTEPTTFAAVKALEALGYVERTHLPGNRKKVHVFLSKTGRALRRKLEPLATEVNELSVAGLSEADVLTTRRVLITIAKRLVADEVASAEHGRRVPSTQEVGRLLSDL</sequence>
<dbReference type="GO" id="GO:0003677">
    <property type="term" value="F:DNA binding"/>
    <property type="evidence" value="ECO:0007669"/>
    <property type="project" value="UniProtKB-KW"/>
</dbReference>
<feature type="domain" description="HTH marR-type" evidence="4">
    <location>
        <begin position="61"/>
        <end position="197"/>
    </location>
</feature>
<dbReference type="SUPFAM" id="SSF46785">
    <property type="entry name" value="Winged helix' DNA-binding domain"/>
    <property type="match status" value="1"/>
</dbReference>
<evidence type="ECO:0000259" key="4">
    <source>
        <dbReference type="PROSITE" id="PS50995"/>
    </source>
</evidence>
<dbReference type="InterPro" id="IPR036388">
    <property type="entry name" value="WH-like_DNA-bd_sf"/>
</dbReference>
<dbReference type="SMART" id="SM00347">
    <property type="entry name" value="HTH_MARR"/>
    <property type="match status" value="1"/>
</dbReference>
<protein>
    <submittedName>
        <fullName evidence="5">Transcriptional Regulator, MarR family</fullName>
    </submittedName>
</protein>
<dbReference type="GO" id="GO:0003700">
    <property type="term" value="F:DNA-binding transcription factor activity"/>
    <property type="evidence" value="ECO:0007669"/>
    <property type="project" value="InterPro"/>
</dbReference>
<dbReference type="Proteomes" id="UP000256805">
    <property type="component" value="Unassembled WGS sequence"/>
</dbReference>
<dbReference type="Pfam" id="PF01047">
    <property type="entry name" value="MarR"/>
    <property type="match status" value="1"/>
</dbReference>
<gene>
    <name evidence="5" type="ORF">CBM2634_B60132</name>
</gene>
<keyword evidence="3" id="KW-0804">Transcription</keyword>
<keyword evidence="1" id="KW-0805">Transcription regulation</keyword>
<name>A0A375JDQ6_9BURK</name>
<evidence type="ECO:0000313" key="6">
    <source>
        <dbReference type="Proteomes" id="UP000256805"/>
    </source>
</evidence>
<dbReference type="PANTHER" id="PTHR33164:SF64">
    <property type="entry name" value="TRANSCRIPTIONAL REGULATOR SLYA"/>
    <property type="match status" value="1"/>
</dbReference>
<dbReference type="EMBL" id="OVTA01000047">
    <property type="protein sequence ID" value="SPS01716.1"/>
    <property type="molecule type" value="Genomic_DNA"/>
</dbReference>
<evidence type="ECO:0000313" key="5">
    <source>
        <dbReference type="EMBL" id="SPS01716.1"/>
    </source>
</evidence>
<keyword evidence="2" id="KW-0238">DNA-binding</keyword>
<accession>A0A375JDQ6</accession>